<dbReference type="Proteomes" id="UP000230069">
    <property type="component" value="Unassembled WGS sequence"/>
</dbReference>
<dbReference type="AlphaFoldDB" id="A0A2G5EDB0"/>
<accession>A0A2G5EDB0</accession>
<dbReference type="EMBL" id="KZ305026">
    <property type="protein sequence ID" value="PIA53743.1"/>
    <property type="molecule type" value="Genomic_DNA"/>
</dbReference>
<evidence type="ECO:0000313" key="1">
    <source>
        <dbReference type="EMBL" id="PIA53743.1"/>
    </source>
</evidence>
<gene>
    <name evidence="1" type="ORF">AQUCO_00900374v1</name>
</gene>
<evidence type="ECO:0000313" key="2">
    <source>
        <dbReference type="Proteomes" id="UP000230069"/>
    </source>
</evidence>
<sequence>MWGELRGCPIRKGQVVHEYILVQQSWTEHFLDRRGTKVGTHFCFLVFCVCEVIPSTVTHRQSEERICM</sequence>
<reference evidence="1 2" key="1">
    <citation type="submission" date="2017-09" db="EMBL/GenBank/DDBJ databases">
        <title>WGS assembly of Aquilegia coerulea Goldsmith.</title>
        <authorList>
            <person name="Hodges S."/>
            <person name="Kramer E."/>
            <person name="Nordborg M."/>
            <person name="Tomkins J."/>
            <person name="Borevitz J."/>
            <person name="Derieg N."/>
            <person name="Yan J."/>
            <person name="Mihaltcheva S."/>
            <person name="Hayes R.D."/>
            <person name="Rokhsar D."/>
        </authorList>
    </citation>
    <scope>NUCLEOTIDE SEQUENCE [LARGE SCALE GENOMIC DNA]</scope>
    <source>
        <strain evidence="2">cv. Goldsmith</strain>
    </source>
</reference>
<protein>
    <submittedName>
        <fullName evidence="1">Uncharacterized protein</fullName>
    </submittedName>
</protein>
<proteinExistence type="predicted"/>
<name>A0A2G5EDB0_AQUCA</name>
<dbReference type="InParanoid" id="A0A2G5EDB0"/>
<keyword evidence="2" id="KW-1185">Reference proteome</keyword>
<organism evidence="1 2">
    <name type="scientific">Aquilegia coerulea</name>
    <name type="common">Rocky mountain columbine</name>
    <dbReference type="NCBI Taxonomy" id="218851"/>
    <lineage>
        <taxon>Eukaryota</taxon>
        <taxon>Viridiplantae</taxon>
        <taxon>Streptophyta</taxon>
        <taxon>Embryophyta</taxon>
        <taxon>Tracheophyta</taxon>
        <taxon>Spermatophyta</taxon>
        <taxon>Magnoliopsida</taxon>
        <taxon>Ranunculales</taxon>
        <taxon>Ranunculaceae</taxon>
        <taxon>Thalictroideae</taxon>
        <taxon>Aquilegia</taxon>
    </lineage>
</organism>